<keyword evidence="13" id="KW-0496">Mitochondrion</keyword>
<keyword evidence="11 18" id="KW-0408">Iron</keyword>
<dbReference type="InterPro" id="IPR044298">
    <property type="entry name" value="MIG/MutY"/>
</dbReference>
<dbReference type="GO" id="GO:0006284">
    <property type="term" value="P:base-excision repair"/>
    <property type="evidence" value="ECO:0007669"/>
    <property type="project" value="UniProtKB-UniRule"/>
</dbReference>
<dbReference type="InterPro" id="IPR023170">
    <property type="entry name" value="HhH_base_excis_C"/>
</dbReference>
<dbReference type="InterPro" id="IPR011257">
    <property type="entry name" value="DNA_glycosylase"/>
</dbReference>
<evidence type="ECO:0000313" key="22">
    <source>
        <dbReference type="Proteomes" id="UP001295444"/>
    </source>
</evidence>
<comment type="similarity">
    <text evidence="4 18">Belongs to the Nth/MutY family.</text>
</comment>
<proteinExistence type="inferred from homology"/>
<dbReference type="EMBL" id="OW240919">
    <property type="protein sequence ID" value="CAH2310568.1"/>
    <property type="molecule type" value="Genomic_DNA"/>
</dbReference>
<evidence type="ECO:0000256" key="18">
    <source>
        <dbReference type="RuleBase" id="RU365096"/>
    </source>
</evidence>
<evidence type="ECO:0000256" key="6">
    <source>
        <dbReference type="ARBA" id="ARBA00022023"/>
    </source>
</evidence>
<dbReference type="GO" id="GO:0005634">
    <property type="term" value="C:nucleus"/>
    <property type="evidence" value="ECO:0007669"/>
    <property type="project" value="UniProtKB-SubCell"/>
</dbReference>
<evidence type="ECO:0000256" key="16">
    <source>
        <dbReference type="ARBA" id="ARBA00023295"/>
    </source>
</evidence>
<comment type="catalytic activity">
    <reaction evidence="1 18">
        <text>Hydrolyzes free adenine bases from 7,8-dihydro-8-oxoguanine:adenine mismatched double-stranded DNA, leaving an apurinic site.</text>
        <dbReference type="EC" id="3.2.2.31"/>
    </reaction>
</comment>
<dbReference type="InterPro" id="IPR015797">
    <property type="entry name" value="NUDIX_hydrolase-like_dom_sf"/>
</dbReference>
<dbReference type="FunFam" id="1.10.1670.10:FF:000002">
    <property type="entry name" value="Adenine DNA glycosylase"/>
    <property type="match status" value="1"/>
</dbReference>
<dbReference type="PANTHER" id="PTHR42944:SF1">
    <property type="entry name" value="ADENINE DNA GLYCOSYLASE"/>
    <property type="match status" value="1"/>
</dbReference>
<dbReference type="PROSITE" id="PS51462">
    <property type="entry name" value="NUDIX"/>
    <property type="match status" value="1"/>
</dbReference>
<keyword evidence="9 18" id="KW-0227">DNA damage</keyword>
<feature type="compositionally biased region" description="Polar residues" evidence="19">
    <location>
        <begin position="479"/>
        <end position="488"/>
    </location>
</feature>
<keyword evidence="8" id="KW-0479">Metal-binding</keyword>
<evidence type="ECO:0000256" key="4">
    <source>
        <dbReference type="ARBA" id="ARBA00008343"/>
    </source>
</evidence>
<dbReference type="GO" id="GO:0051539">
    <property type="term" value="F:4 iron, 4 sulfur cluster binding"/>
    <property type="evidence" value="ECO:0007669"/>
    <property type="project" value="UniProtKB-UniRule"/>
</dbReference>
<dbReference type="FunFam" id="1.10.340.30:FF:000002">
    <property type="entry name" value="Adenine DNA glycosylase"/>
    <property type="match status" value="1"/>
</dbReference>
<dbReference type="CDD" id="cd03431">
    <property type="entry name" value="NUDIX_DNA_Glycosylase_C-MutY"/>
    <property type="match status" value="1"/>
</dbReference>
<dbReference type="InterPro" id="IPR003651">
    <property type="entry name" value="Endonuclease3_FeS-loop_motif"/>
</dbReference>
<organism evidence="21 22">
    <name type="scientific">Pelobates cultripes</name>
    <name type="common">Western spadefoot toad</name>
    <dbReference type="NCBI Taxonomy" id="61616"/>
    <lineage>
        <taxon>Eukaryota</taxon>
        <taxon>Metazoa</taxon>
        <taxon>Chordata</taxon>
        <taxon>Craniata</taxon>
        <taxon>Vertebrata</taxon>
        <taxon>Euteleostomi</taxon>
        <taxon>Amphibia</taxon>
        <taxon>Batrachia</taxon>
        <taxon>Anura</taxon>
        <taxon>Pelobatoidea</taxon>
        <taxon>Pelobatidae</taxon>
        <taxon>Pelobates</taxon>
    </lineage>
</organism>
<dbReference type="GO" id="GO:0032357">
    <property type="term" value="F:oxidized purine DNA binding"/>
    <property type="evidence" value="ECO:0007669"/>
    <property type="project" value="TreeGrafter"/>
</dbReference>
<keyword evidence="12" id="KW-0411">Iron-sulfur</keyword>
<dbReference type="CDD" id="cd00056">
    <property type="entry name" value="ENDO3c"/>
    <property type="match status" value="1"/>
</dbReference>
<dbReference type="GO" id="GO:0006298">
    <property type="term" value="P:mismatch repair"/>
    <property type="evidence" value="ECO:0007669"/>
    <property type="project" value="TreeGrafter"/>
</dbReference>
<evidence type="ECO:0000256" key="5">
    <source>
        <dbReference type="ARBA" id="ARBA00012045"/>
    </source>
</evidence>
<evidence type="ECO:0000256" key="17">
    <source>
        <dbReference type="ARBA" id="ARBA00058024"/>
    </source>
</evidence>
<dbReference type="GO" id="GO:0000701">
    <property type="term" value="F:purine-specific mismatch base pair DNA N-glycosylase activity"/>
    <property type="evidence" value="ECO:0007669"/>
    <property type="project" value="UniProtKB-EC"/>
</dbReference>
<evidence type="ECO:0000256" key="1">
    <source>
        <dbReference type="ARBA" id="ARBA00000843"/>
    </source>
</evidence>
<dbReference type="GO" id="GO:0035485">
    <property type="term" value="F:adenine/guanine mispair binding"/>
    <property type="evidence" value="ECO:0007669"/>
    <property type="project" value="TreeGrafter"/>
</dbReference>
<evidence type="ECO:0000256" key="9">
    <source>
        <dbReference type="ARBA" id="ARBA00022763"/>
    </source>
</evidence>
<evidence type="ECO:0000259" key="20">
    <source>
        <dbReference type="PROSITE" id="PS51462"/>
    </source>
</evidence>
<dbReference type="PROSITE" id="PS00764">
    <property type="entry name" value="ENDONUCLEASE_III_1"/>
    <property type="match status" value="1"/>
</dbReference>
<dbReference type="Pfam" id="PF00730">
    <property type="entry name" value="HhH-GPD"/>
    <property type="match status" value="1"/>
</dbReference>
<dbReference type="InterPro" id="IPR029119">
    <property type="entry name" value="MutY_C"/>
</dbReference>
<reference evidence="21" key="1">
    <citation type="submission" date="2022-03" db="EMBL/GenBank/DDBJ databases">
        <authorList>
            <person name="Alioto T."/>
            <person name="Alioto T."/>
            <person name="Gomez Garrido J."/>
        </authorList>
    </citation>
    <scope>NUCLEOTIDE SEQUENCE</scope>
</reference>
<evidence type="ECO:0000256" key="11">
    <source>
        <dbReference type="ARBA" id="ARBA00023004"/>
    </source>
</evidence>
<dbReference type="InterPro" id="IPR004036">
    <property type="entry name" value="Endonuclease-III-like_CS2"/>
</dbReference>
<dbReference type="EC" id="3.2.2.31" evidence="5 18"/>
<dbReference type="Gene3D" id="1.10.1670.10">
    <property type="entry name" value="Helix-hairpin-Helix base-excision DNA repair enzymes (C-terminal)"/>
    <property type="match status" value="1"/>
</dbReference>
<dbReference type="SMART" id="SM00478">
    <property type="entry name" value="ENDO3c"/>
    <property type="match status" value="1"/>
</dbReference>
<dbReference type="Gene3D" id="1.10.340.30">
    <property type="entry name" value="Hypothetical protein, domain 2"/>
    <property type="match status" value="1"/>
</dbReference>
<evidence type="ECO:0000313" key="21">
    <source>
        <dbReference type="EMBL" id="CAH2310568.1"/>
    </source>
</evidence>
<dbReference type="PANTHER" id="PTHR42944">
    <property type="entry name" value="ADENINE DNA GLYCOSYLASE"/>
    <property type="match status" value="1"/>
</dbReference>
<dbReference type="FunFam" id="3.90.79.10:FF:000026">
    <property type="entry name" value="Adenine DNA glycosylase"/>
    <property type="match status" value="1"/>
</dbReference>
<dbReference type="InterPro" id="IPR000086">
    <property type="entry name" value="NUDIX_hydrolase_dom"/>
</dbReference>
<keyword evidence="16 18" id="KW-0326">Glycosidase</keyword>
<keyword evidence="10" id="KW-0378">Hydrolase</keyword>
<comment type="function">
    <text evidence="17">Involved in oxidative DNA damage repair. Initiates repair of A*oxoG to C*G by removing the inappropriately paired adenine base from the DNA backbone. Possesses both adenine and 2-OH-A DNA glycosylase activities.</text>
</comment>
<evidence type="ECO:0000256" key="13">
    <source>
        <dbReference type="ARBA" id="ARBA00023128"/>
    </source>
</evidence>
<evidence type="ECO:0000256" key="7">
    <source>
        <dbReference type="ARBA" id="ARBA00022485"/>
    </source>
</evidence>
<keyword evidence="14" id="KW-0234">DNA repair</keyword>
<dbReference type="GO" id="GO:0005739">
    <property type="term" value="C:mitochondrion"/>
    <property type="evidence" value="ECO:0007669"/>
    <property type="project" value="UniProtKB-SubCell"/>
</dbReference>
<name>A0AAD1SRT2_PELCU</name>
<evidence type="ECO:0000256" key="15">
    <source>
        <dbReference type="ARBA" id="ARBA00023242"/>
    </source>
</evidence>
<dbReference type="InterPro" id="IPR003265">
    <property type="entry name" value="HhH-GPD_domain"/>
</dbReference>
<comment type="cofactor">
    <cofactor evidence="18">
        <name>[4Fe-4S] cluster</name>
        <dbReference type="ChEBI" id="CHEBI:49883"/>
    </cofactor>
    <text evidence="18">Binds 1 [4Fe-4S] cluster.</text>
</comment>
<dbReference type="Proteomes" id="UP001295444">
    <property type="component" value="Chromosome 08"/>
</dbReference>
<evidence type="ECO:0000256" key="2">
    <source>
        <dbReference type="ARBA" id="ARBA00004123"/>
    </source>
</evidence>
<keyword evidence="7" id="KW-0004">4Fe-4S</keyword>
<evidence type="ECO:0000256" key="14">
    <source>
        <dbReference type="ARBA" id="ARBA00023204"/>
    </source>
</evidence>
<evidence type="ECO:0000256" key="3">
    <source>
        <dbReference type="ARBA" id="ARBA00004173"/>
    </source>
</evidence>
<dbReference type="Pfam" id="PF10576">
    <property type="entry name" value="EndIII_4Fe-2S"/>
    <property type="match status" value="1"/>
</dbReference>
<dbReference type="SUPFAM" id="SSF55811">
    <property type="entry name" value="Nudix"/>
    <property type="match status" value="1"/>
</dbReference>
<protein>
    <recommendedName>
        <fullName evidence="6 18">Adenine DNA glycosylase</fullName>
        <ecNumber evidence="5 18">3.2.2.31</ecNumber>
    </recommendedName>
</protein>
<feature type="domain" description="Nudix hydrolase" evidence="20">
    <location>
        <begin position="338"/>
        <end position="478"/>
    </location>
</feature>
<dbReference type="Pfam" id="PF14815">
    <property type="entry name" value="NUDIX_4"/>
    <property type="match status" value="1"/>
</dbReference>
<evidence type="ECO:0000256" key="8">
    <source>
        <dbReference type="ARBA" id="ARBA00022723"/>
    </source>
</evidence>
<dbReference type="AlphaFoldDB" id="A0AAD1SRT2"/>
<keyword evidence="15" id="KW-0539">Nucleus</keyword>
<evidence type="ECO:0000256" key="10">
    <source>
        <dbReference type="ARBA" id="ARBA00022801"/>
    </source>
</evidence>
<evidence type="ECO:0000256" key="12">
    <source>
        <dbReference type="ARBA" id="ARBA00023014"/>
    </source>
</evidence>
<feature type="region of interest" description="Disordered" evidence="19">
    <location>
        <begin position="479"/>
        <end position="506"/>
    </location>
</feature>
<dbReference type="Gene3D" id="3.90.79.10">
    <property type="entry name" value="Nucleoside Triphosphate Pyrophosphohydrolase"/>
    <property type="match status" value="1"/>
</dbReference>
<evidence type="ECO:0000256" key="19">
    <source>
        <dbReference type="SAM" id="MobiDB-lite"/>
    </source>
</evidence>
<keyword evidence="22" id="KW-1185">Reference proteome</keyword>
<sequence>MLERTLERKILHVSRMGRPASKKTKKKTVKKEEKTKACEDILPPSSLYHSFTTQETVELRKCLLTWYDKCKRNLPWRSLANTELDLDRRAYAVWVSEIMLQQTQVATVIDYYNRWMKTWPTLDDLASASLEEVNEKWSGLGYYSRGRRLQEGAKKVVTEFGGRMPRIAEELQKLLPGVGRYTAGAIASISYGQATGVVDGNVIRVLCRLRCIGANSGSPAVADKLWDLANHLVDPERPGDFNQAMMELGATVCTPKKPRCTECPLQSQCRAYEKVEADLTSAAANLTNRNPDPKSAAGDIEECDLAHGSCTLCLPSSDHWDRSLGVTNFPRKSAKKASRVEQTLTCVWQRRGQEEEPEYLLVQRPSSGLLAGMWEFPSMLLENKLTEKDGGLALGNYLQEVTGHVVPLNKLQYVGEVVHIFSHIHQTYLVYFLSTSRIEAVTINEELSECPASRWVSRNQFLEAAVSTAMKKILKLCERNNSSSNSTPGKRKRDGSVLQPPGRRIKIETENQRSIQSFFKPTNRK</sequence>
<dbReference type="SMART" id="SM00525">
    <property type="entry name" value="FES"/>
    <property type="match status" value="1"/>
</dbReference>
<dbReference type="PROSITE" id="PS01155">
    <property type="entry name" value="ENDONUCLEASE_III_2"/>
    <property type="match status" value="1"/>
</dbReference>
<dbReference type="GO" id="GO:0046872">
    <property type="term" value="F:metal ion binding"/>
    <property type="evidence" value="ECO:0007669"/>
    <property type="project" value="UniProtKB-UniRule"/>
</dbReference>
<gene>
    <name evidence="21" type="ORF">PECUL_23A008639</name>
</gene>
<accession>A0AAD1SRT2</accession>
<comment type="subcellular location">
    <subcellularLocation>
        <location evidence="3">Mitochondrion</location>
    </subcellularLocation>
    <subcellularLocation>
        <location evidence="2">Nucleus</location>
    </subcellularLocation>
</comment>
<dbReference type="InterPro" id="IPR004035">
    <property type="entry name" value="Endouclease-III_FeS-bd_BS"/>
</dbReference>
<dbReference type="SUPFAM" id="SSF48150">
    <property type="entry name" value="DNA-glycosylase"/>
    <property type="match status" value="1"/>
</dbReference>
<dbReference type="GO" id="GO:0034039">
    <property type="term" value="F:8-oxo-7,8-dihydroguanine DNA N-glycosylase activity"/>
    <property type="evidence" value="ECO:0007669"/>
    <property type="project" value="TreeGrafter"/>
</dbReference>
<comment type="function">
    <text evidence="18">Adenine glycosylase active on G-A mispairs.</text>
</comment>